<evidence type="ECO:0000313" key="1">
    <source>
        <dbReference type="EMBL" id="KRZ46796.1"/>
    </source>
</evidence>
<protein>
    <submittedName>
        <fullName evidence="1">Uncharacterized protein</fullName>
    </submittedName>
</protein>
<sequence>MIHHVNFFLSDRSRFREQAETLTFIEMLSQISFK</sequence>
<evidence type="ECO:0000313" key="2">
    <source>
        <dbReference type="Proteomes" id="UP000054721"/>
    </source>
</evidence>
<dbReference type="EMBL" id="JYDW01002188">
    <property type="protein sequence ID" value="KRZ46796.1"/>
    <property type="molecule type" value="Genomic_DNA"/>
</dbReference>
<dbReference type="AlphaFoldDB" id="A0A0V1KIG5"/>
<comment type="caution">
    <text evidence="1">The sequence shown here is derived from an EMBL/GenBank/DDBJ whole genome shotgun (WGS) entry which is preliminary data.</text>
</comment>
<keyword evidence="2" id="KW-1185">Reference proteome</keyword>
<proteinExistence type="predicted"/>
<organism evidence="1 2">
    <name type="scientific">Trichinella nativa</name>
    <dbReference type="NCBI Taxonomy" id="6335"/>
    <lineage>
        <taxon>Eukaryota</taxon>
        <taxon>Metazoa</taxon>
        <taxon>Ecdysozoa</taxon>
        <taxon>Nematoda</taxon>
        <taxon>Enoplea</taxon>
        <taxon>Dorylaimia</taxon>
        <taxon>Trichinellida</taxon>
        <taxon>Trichinellidae</taxon>
        <taxon>Trichinella</taxon>
    </lineage>
</organism>
<reference evidence="1 2" key="1">
    <citation type="submission" date="2015-05" db="EMBL/GenBank/DDBJ databases">
        <title>Evolution of Trichinella species and genotypes.</title>
        <authorList>
            <person name="Korhonen P.K."/>
            <person name="Edoardo P."/>
            <person name="Giuseppe L.R."/>
            <person name="Gasser R.B."/>
        </authorList>
    </citation>
    <scope>NUCLEOTIDE SEQUENCE [LARGE SCALE GENOMIC DNA]</scope>
    <source>
        <strain evidence="1">ISS10</strain>
    </source>
</reference>
<gene>
    <name evidence="1" type="ORF">T02_7641</name>
</gene>
<accession>A0A0V1KIG5</accession>
<name>A0A0V1KIG5_9BILA</name>
<dbReference type="Proteomes" id="UP000054721">
    <property type="component" value="Unassembled WGS sequence"/>
</dbReference>